<dbReference type="AlphaFoldDB" id="A0A9D1VAM8"/>
<comment type="caution">
    <text evidence="7">The sequence shown here is derived from an EMBL/GenBank/DDBJ whole genome shotgun (WGS) entry which is preliminary data.</text>
</comment>
<keyword evidence="4" id="KW-0786">Thiamine pyrophosphate</keyword>
<evidence type="ECO:0000313" key="7">
    <source>
        <dbReference type="EMBL" id="HIX19683.1"/>
    </source>
</evidence>
<dbReference type="SUPFAM" id="SSF52518">
    <property type="entry name" value="Thiamin diphosphate-binding fold (THDP-binding)"/>
    <property type="match status" value="2"/>
</dbReference>
<accession>A0A9D1VAM8</accession>
<dbReference type="CDD" id="cd07037">
    <property type="entry name" value="TPP_PYR_MenD"/>
    <property type="match status" value="1"/>
</dbReference>
<evidence type="ECO:0000256" key="1">
    <source>
        <dbReference type="ARBA" id="ARBA00022679"/>
    </source>
</evidence>
<evidence type="ECO:0000256" key="2">
    <source>
        <dbReference type="ARBA" id="ARBA00022723"/>
    </source>
</evidence>
<dbReference type="EC" id="2.2.1.9" evidence="7"/>
<gene>
    <name evidence="7" type="primary">menD</name>
    <name evidence="7" type="ORF">H9862_03660</name>
</gene>
<dbReference type="GO" id="GO:0030976">
    <property type="term" value="F:thiamine pyrophosphate binding"/>
    <property type="evidence" value="ECO:0007669"/>
    <property type="project" value="InterPro"/>
</dbReference>
<dbReference type="Pfam" id="PF02776">
    <property type="entry name" value="TPP_enzyme_N"/>
    <property type="match status" value="1"/>
</dbReference>
<keyword evidence="5" id="KW-0464">Manganese</keyword>
<dbReference type="GO" id="GO:0046872">
    <property type="term" value="F:metal ion binding"/>
    <property type="evidence" value="ECO:0007669"/>
    <property type="project" value="UniProtKB-KW"/>
</dbReference>
<protein>
    <submittedName>
        <fullName evidence="7">2-succinyl-5-enolpyruvyl-6-hydroxy-3-cyclohexene-1-carboxylic-acid synthase</fullName>
        <ecNumber evidence="7">2.2.1.9</ecNumber>
    </submittedName>
</protein>
<reference evidence="7" key="2">
    <citation type="submission" date="2021-04" db="EMBL/GenBank/DDBJ databases">
        <authorList>
            <person name="Gilroy R."/>
        </authorList>
    </citation>
    <scope>NUCLEOTIDE SEQUENCE</scope>
    <source>
        <strain evidence="7">14975</strain>
    </source>
</reference>
<keyword evidence="3" id="KW-0460">Magnesium</keyword>
<dbReference type="Gene3D" id="3.40.50.970">
    <property type="match status" value="2"/>
</dbReference>
<evidence type="ECO:0000256" key="4">
    <source>
        <dbReference type="ARBA" id="ARBA00023052"/>
    </source>
</evidence>
<proteinExistence type="predicted"/>
<reference evidence="7" key="1">
    <citation type="journal article" date="2021" name="PeerJ">
        <title>Extensive microbial diversity within the chicken gut microbiome revealed by metagenomics and culture.</title>
        <authorList>
            <person name="Gilroy R."/>
            <person name="Ravi A."/>
            <person name="Getino M."/>
            <person name="Pursley I."/>
            <person name="Horton D.L."/>
            <person name="Alikhan N.F."/>
            <person name="Baker D."/>
            <person name="Gharbi K."/>
            <person name="Hall N."/>
            <person name="Watson M."/>
            <person name="Adriaenssens E.M."/>
            <person name="Foster-Nyarko E."/>
            <person name="Jarju S."/>
            <person name="Secka A."/>
            <person name="Antonio M."/>
            <person name="Oren A."/>
            <person name="Chaudhuri R.R."/>
            <person name="La Ragione R."/>
            <person name="Hildebrand F."/>
            <person name="Pallen M.J."/>
        </authorList>
    </citation>
    <scope>NUCLEOTIDE SEQUENCE</scope>
    <source>
        <strain evidence="7">14975</strain>
    </source>
</reference>
<dbReference type="GO" id="GO:0009234">
    <property type="term" value="P:menaquinone biosynthetic process"/>
    <property type="evidence" value="ECO:0007669"/>
    <property type="project" value="InterPro"/>
</dbReference>
<evidence type="ECO:0000313" key="8">
    <source>
        <dbReference type="Proteomes" id="UP000823964"/>
    </source>
</evidence>
<sequence>MYDREQLSDIPAVRELVALMQAHGVTRCVLCPGSRNAPIVRSLSSSSAFSCRAVTDERSAGYVALGWSAAAHGAPVAVCVTSGSALLNLHPAVAEAHYRHLPLLVLSADRPGAWIGQQDGQTLPQPGVYGTLTIRNLSLPESGDAWHRNRLINEALLALQRRGGGPVHLNIPLAPPLSGVCAAEPIPPRVIRLSRLDDEADGDLLRAAVAAAPRRMLLLGQLPRRPLWAEAFRRAGWAVVGEHLSNAGAIAQTRPERMLAAQLTDEEACALSPDLLISCGGCLISPRLKQLLRRCPPREHWHVSPDGEVIDSFCCLSRCLVGSPERMAFLADAPAADRRYAERWMRPARPAGSAAAGKGEPSSPSGPALVGALMAKLRPGDTLHLANSSAVRFAQLFDLPDGVQVECNRGTNGIEGSLSTALGYALSPEARGLQLLVIGDLSFFYDMNALGLPELPSSLRILLLNNGGGGIFATLPGPSNPLVSGICRSRAKGWAVSCGCRYRELRQAGESAEAIAGLMERESDGPVLLEAFTDAARDAAESARLLG</sequence>
<feature type="domain" description="Thiamine pyrophosphate enzyme N-terminal TPP-binding" evidence="6">
    <location>
        <begin position="16"/>
        <end position="119"/>
    </location>
</feature>
<dbReference type="PANTHER" id="PTHR42916">
    <property type="entry name" value="2-SUCCINYL-5-ENOLPYRUVYL-6-HYDROXY-3-CYCLOHEXENE-1-CARBOXYLATE SYNTHASE"/>
    <property type="match status" value="1"/>
</dbReference>
<dbReference type="PIRSF" id="PIRSF004983">
    <property type="entry name" value="MenD"/>
    <property type="match status" value="1"/>
</dbReference>
<dbReference type="Gene3D" id="3.40.50.1220">
    <property type="entry name" value="TPP-binding domain"/>
    <property type="match status" value="1"/>
</dbReference>
<dbReference type="Proteomes" id="UP000823964">
    <property type="component" value="Unassembled WGS sequence"/>
</dbReference>
<evidence type="ECO:0000256" key="3">
    <source>
        <dbReference type="ARBA" id="ARBA00022842"/>
    </source>
</evidence>
<keyword evidence="1 7" id="KW-0808">Transferase</keyword>
<dbReference type="InterPro" id="IPR004433">
    <property type="entry name" value="MenaQ_synth_MenD"/>
</dbReference>
<dbReference type="GO" id="GO:0070204">
    <property type="term" value="F:2-succinyl-5-enolpyruvyl-6-hydroxy-3-cyclohexene-1-carboxylic-acid synthase activity"/>
    <property type="evidence" value="ECO:0007669"/>
    <property type="project" value="UniProtKB-EC"/>
</dbReference>
<keyword evidence="2" id="KW-0479">Metal-binding</keyword>
<dbReference type="NCBIfam" id="TIGR00173">
    <property type="entry name" value="menD"/>
    <property type="match status" value="1"/>
</dbReference>
<evidence type="ECO:0000256" key="5">
    <source>
        <dbReference type="ARBA" id="ARBA00023211"/>
    </source>
</evidence>
<dbReference type="InterPro" id="IPR012001">
    <property type="entry name" value="Thiamin_PyroP_enz_TPP-bd_dom"/>
</dbReference>
<organism evidence="7 8">
    <name type="scientific">Candidatus Akkermansia intestinigallinarum</name>
    <dbReference type="NCBI Taxonomy" id="2838431"/>
    <lineage>
        <taxon>Bacteria</taxon>
        <taxon>Pseudomonadati</taxon>
        <taxon>Verrucomicrobiota</taxon>
        <taxon>Verrucomicrobiia</taxon>
        <taxon>Verrucomicrobiales</taxon>
        <taxon>Akkermansiaceae</taxon>
        <taxon>Akkermansia</taxon>
    </lineage>
</organism>
<dbReference type="PANTHER" id="PTHR42916:SF1">
    <property type="entry name" value="PROTEIN PHYLLO, CHLOROPLASTIC"/>
    <property type="match status" value="1"/>
</dbReference>
<dbReference type="InterPro" id="IPR029061">
    <property type="entry name" value="THDP-binding"/>
</dbReference>
<dbReference type="EMBL" id="DXFQ01000057">
    <property type="protein sequence ID" value="HIX19683.1"/>
    <property type="molecule type" value="Genomic_DNA"/>
</dbReference>
<name>A0A9D1VAM8_9BACT</name>
<evidence type="ECO:0000259" key="6">
    <source>
        <dbReference type="Pfam" id="PF02776"/>
    </source>
</evidence>